<feature type="compositionally biased region" description="Basic residues" evidence="1">
    <location>
        <begin position="139"/>
        <end position="148"/>
    </location>
</feature>
<accession>A0A9Q0M0J6</accession>
<protein>
    <submittedName>
        <fullName evidence="2">Uncharacterized protein</fullName>
    </submittedName>
</protein>
<evidence type="ECO:0000313" key="3">
    <source>
        <dbReference type="Proteomes" id="UP001142055"/>
    </source>
</evidence>
<evidence type="ECO:0000313" key="2">
    <source>
        <dbReference type="EMBL" id="KAJ6216637.1"/>
    </source>
</evidence>
<reference evidence="2" key="1">
    <citation type="submission" date="2022-12" db="EMBL/GenBank/DDBJ databases">
        <title>Genome assemblies of Blomia tropicalis.</title>
        <authorList>
            <person name="Cui Y."/>
        </authorList>
    </citation>
    <scope>NUCLEOTIDE SEQUENCE</scope>
    <source>
        <tissue evidence="2">Adult mites</tissue>
    </source>
</reference>
<comment type="caution">
    <text evidence="2">The sequence shown here is derived from an EMBL/GenBank/DDBJ whole genome shotgun (WGS) entry which is preliminary data.</text>
</comment>
<feature type="region of interest" description="Disordered" evidence="1">
    <location>
        <begin position="139"/>
        <end position="165"/>
    </location>
</feature>
<proteinExistence type="predicted"/>
<evidence type="ECO:0000256" key="1">
    <source>
        <dbReference type="SAM" id="MobiDB-lite"/>
    </source>
</evidence>
<name>A0A9Q0M0J6_BLOTA</name>
<dbReference type="AlphaFoldDB" id="A0A9Q0M0J6"/>
<organism evidence="2 3">
    <name type="scientific">Blomia tropicalis</name>
    <name type="common">Mite</name>
    <dbReference type="NCBI Taxonomy" id="40697"/>
    <lineage>
        <taxon>Eukaryota</taxon>
        <taxon>Metazoa</taxon>
        <taxon>Ecdysozoa</taxon>
        <taxon>Arthropoda</taxon>
        <taxon>Chelicerata</taxon>
        <taxon>Arachnida</taxon>
        <taxon>Acari</taxon>
        <taxon>Acariformes</taxon>
        <taxon>Sarcoptiformes</taxon>
        <taxon>Astigmata</taxon>
        <taxon>Glycyphagoidea</taxon>
        <taxon>Echimyopodidae</taxon>
        <taxon>Blomia</taxon>
    </lineage>
</organism>
<gene>
    <name evidence="2" type="ORF">RDWZM_007794</name>
</gene>
<keyword evidence="3" id="KW-1185">Reference proteome</keyword>
<sequence>MNSFQSLMSLNNDATLNDLILKERFNSIRDQETPNADMPISADTSKSNLFKNNNSDSCINLFLTLCSQYEKTNNLNENWQTITDSYNLLTNSNHTVEETCYMWNCLSSTNKRKTPELTRVDESIKTAIEKSKENVVKKVKKPSIKKKATGSGSNKKNEVLPQDMNDTFSSQKLPYDYSSKKSKKLKVTFDDNVKLLQVQSQLNGATNNQDKSTQTEECEADEKKISFTEEESKLRIMILKLKLEFLQRQYEKHFG</sequence>
<feature type="compositionally biased region" description="Polar residues" evidence="1">
    <location>
        <begin position="200"/>
        <end position="212"/>
    </location>
</feature>
<dbReference type="Proteomes" id="UP001142055">
    <property type="component" value="Chromosome 3"/>
</dbReference>
<dbReference type="EMBL" id="JAPWDV010000003">
    <property type="protein sequence ID" value="KAJ6216637.1"/>
    <property type="molecule type" value="Genomic_DNA"/>
</dbReference>
<feature type="region of interest" description="Disordered" evidence="1">
    <location>
        <begin position="200"/>
        <end position="222"/>
    </location>
</feature>